<dbReference type="Proteomes" id="UP000294933">
    <property type="component" value="Unassembled WGS sequence"/>
</dbReference>
<dbReference type="STRING" id="50990.A0A4R5XH00"/>
<feature type="compositionally biased region" description="Basic residues" evidence="5">
    <location>
        <begin position="357"/>
        <end position="371"/>
    </location>
</feature>
<feature type="region of interest" description="Disordered" evidence="5">
    <location>
        <begin position="301"/>
        <end position="371"/>
    </location>
</feature>
<keyword evidence="8" id="KW-1185">Reference proteome</keyword>
<keyword evidence="2 6" id="KW-0812">Transmembrane</keyword>
<dbReference type="OrthoDB" id="10039147at2759"/>
<feature type="compositionally biased region" description="Basic and acidic residues" evidence="5">
    <location>
        <begin position="311"/>
        <end position="356"/>
    </location>
</feature>
<sequence length="371" mass="42064">MAAQNFVLNLLKFLTPPPVFTGPDYDGLEYRWKVVVFRPALFKVEAFLILGVIFYIAAFFVGKSANAKRANAWLNSHFTLLSQQFSSPTFAGLVPDGYSDFFNFSTGRRGVASLHTVFALMPRHDLLQMLFMFGRSLIELNYNPTDEVELDFKLSSTNTPGFVWAVVAKDELSKVKDGRWDLTFTKTTENPQLGSSFSVMSEFADVTENILKISGGTSLQQVLGDPAFKPYFRSLSVTDQPRERPALPIPSEFRERHVILSLRAPPSSKAGVTVPLVKAVFSLIDVLDTKLNLRPETKTKLRKTREEMDDELRKEADAEKKEEAELQKQNEKRKAEEERISKLSASEQKKVLERDRKRAIRKSQGKMTVKK</sequence>
<proteinExistence type="predicted"/>
<evidence type="ECO:0000256" key="4">
    <source>
        <dbReference type="ARBA" id="ARBA00023136"/>
    </source>
</evidence>
<keyword evidence="4 6" id="KW-0472">Membrane</keyword>
<gene>
    <name evidence="7" type="ORF">BD410DRAFT_779909</name>
</gene>
<accession>A0A4R5XH00</accession>
<dbReference type="GO" id="GO:0005783">
    <property type="term" value="C:endoplasmic reticulum"/>
    <property type="evidence" value="ECO:0007669"/>
    <property type="project" value="InterPro"/>
</dbReference>
<evidence type="ECO:0000313" key="7">
    <source>
        <dbReference type="EMBL" id="TDL29497.1"/>
    </source>
</evidence>
<feature type="transmembrane region" description="Helical" evidence="6">
    <location>
        <begin position="40"/>
        <end position="61"/>
    </location>
</feature>
<dbReference type="AlphaFoldDB" id="A0A4R5XH00"/>
<evidence type="ECO:0000256" key="5">
    <source>
        <dbReference type="SAM" id="MobiDB-lite"/>
    </source>
</evidence>
<keyword evidence="3 6" id="KW-1133">Transmembrane helix</keyword>
<dbReference type="InterPro" id="IPR012879">
    <property type="entry name" value="CCDC47"/>
</dbReference>
<dbReference type="GO" id="GO:0005509">
    <property type="term" value="F:calcium ion binding"/>
    <property type="evidence" value="ECO:0007669"/>
    <property type="project" value="InterPro"/>
</dbReference>
<dbReference type="EMBL" id="ML170156">
    <property type="protein sequence ID" value="TDL29497.1"/>
    <property type="molecule type" value="Genomic_DNA"/>
</dbReference>
<reference evidence="7 8" key="1">
    <citation type="submission" date="2018-06" db="EMBL/GenBank/DDBJ databases">
        <title>A transcriptomic atlas of mushroom development highlights an independent origin of complex multicellularity.</title>
        <authorList>
            <consortium name="DOE Joint Genome Institute"/>
            <person name="Krizsan K."/>
            <person name="Almasi E."/>
            <person name="Merenyi Z."/>
            <person name="Sahu N."/>
            <person name="Viragh M."/>
            <person name="Koszo T."/>
            <person name="Mondo S."/>
            <person name="Kiss B."/>
            <person name="Balint B."/>
            <person name="Kues U."/>
            <person name="Barry K."/>
            <person name="Hegedus J.C."/>
            <person name="Henrissat B."/>
            <person name="Johnson J."/>
            <person name="Lipzen A."/>
            <person name="Ohm R."/>
            <person name="Nagy I."/>
            <person name="Pangilinan J."/>
            <person name="Yan J."/>
            <person name="Xiong Y."/>
            <person name="Grigoriev I.V."/>
            <person name="Hibbett D.S."/>
            <person name="Nagy L.G."/>
        </authorList>
    </citation>
    <scope>NUCLEOTIDE SEQUENCE [LARGE SCALE GENOMIC DNA]</scope>
    <source>
        <strain evidence="7 8">SZMC22713</strain>
    </source>
</reference>
<dbReference type="PANTHER" id="PTHR12883">
    <property type="entry name" value="ADIPOCYTE-SPECIFIC PROTEIN 4-RELATED"/>
    <property type="match status" value="1"/>
</dbReference>
<evidence type="ECO:0000256" key="6">
    <source>
        <dbReference type="SAM" id="Phobius"/>
    </source>
</evidence>
<evidence type="ECO:0000313" key="8">
    <source>
        <dbReference type="Proteomes" id="UP000294933"/>
    </source>
</evidence>
<dbReference type="VEuPathDB" id="FungiDB:BD410DRAFT_779909"/>
<comment type="subcellular location">
    <subcellularLocation>
        <location evidence="1">Membrane</location>
        <topology evidence="1">Single-pass membrane protein</topology>
    </subcellularLocation>
</comment>
<dbReference type="PANTHER" id="PTHR12883:SF0">
    <property type="entry name" value="PAT COMPLEX SUBUNIT CCDC47"/>
    <property type="match status" value="1"/>
</dbReference>
<evidence type="ECO:0000256" key="3">
    <source>
        <dbReference type="ARBA" id="ARBA00022989"/>
    </source>
</evidence>
<dbReference type="Pfam" id="PF07946">
    <property type="entry name" value="CCDC47"/>
    <property type="match status" value="1"/>
</dbReference>
<protein>
    <submittedName>
        <fullName evidence="7">DUF1682-domain-containing protein</fullName>
    </submittedName>
</protein>
<dbReference type="GO" id="GO:0032469">
    <property type="term" value="P:endoplasmic reticulum calcium ion homeostasis"/>
    <property type="evidence" value="ECO:0007669"/>
    <property type="project" value="InterPro"/>
</dbReference>
<name>A0A4R5XH00_9AGAM</name>
<evidence type="ECO:0000256" key="2">
    <source>
        <dbReference type="ARBA" id="ARBA00022692"/>
    </source>
</evidence>
<evidence type="ECO:0000256" key="1">
    <source>
        <dbReference type="ARBA" id="ARBA00004167"/>
    </source>
</evidence>
<dbReference type="CDD" id="cd22265">
    <property type="entry name" value="UDM1_RNF168"/>
    <property type="match status" value="1"/>
</dbReference>
<organism evidence="7 8">
    <name type="scientific">Rickenella mellea</name>
    <dbReference type="NCBI Taxonomy" id="50990"/>
    <lineage>
        <taxon>Eukaryota</taxon>
        <taxon>Fungi</taxon>
        <taxon>Dikarya</taxon>
        <taxon>Basidiomycota</taxon>
        <taxon>Agaricomycotina</taxon>
        <taxon>Agaricomycetes</taxon>
        <taxon>Hymenochaetales</taxon>
        <taxon>Rickenellaceae</taxon>
        <taxon>Rickenella</taxon>
    </lineage>
</organism>
<dbReference type="GO" id="GO:0016020">
    <property type="term" value="C:membrane"/>
    <property type="evidence" value="ECO:0007669"/>
    <property type="project" value="UniProtKB-SubCell"/>
</dbReference>